<dbReference type="InterPro" id="IPR006059">
    <property type="entry name" value="SBP"/>
</dbReference>
<keyword evidence="3" id="KW-1185">Reference proteome</keyword>
<evidence type="ECO:0000313" key="3">
    <source>
        <dbReference type="Proteomes" id="UP000562124"/>
    </source>
</evidence>
<proteinExistence type="predicted"/>
<comment type="caution">
    <text evidence="2">The sequence shown here is derived from an EMBL/GenBank/DDBJ whole genome shotgun (WGS) entry which is preliminary data.</text>
</comment>
<dbReference type="PANTHER" id="PTHR43649">
    <property type="entry name" value="ARABINOSE-BINDING PROTEIN-RELATED"/>
    <property type="match status" value="1"/>
</dbReference>
<dbReference type="Proteomes" id="UP000562124">
    <property type="component" value="Unassembled WGS sequence"/>
</dbReference>
<keyword evidence="1" id="KW-0732">Signal</keyword>
<dbReference type="AlphaFoldDB" id="A0A7Y0QH12"/>
<dbReference type="InterPro" id="IPR050490">
    <property type="entry name" value="Bact_solute-bd_prot1"/>
</dbReference>
<dbReference type="RefSeq" id="WP_169324162.1">
    <property type="nucleotide sequence ID" value="NZ_JABCJJ010000006.1"/>
</dbReference>
<dbReference type="PANTHER" id="PTHR43649:SF14">
    <property type="entry name" value="BLR3389 PROTEIN"/>
    <property type="match status" value="1"/>
</dbReference>
<evidence type="ECO:0000256" key="1">
    <source>
        <dbReference type="SAM" id="SignalP"/>
    </source>
</evidence>
<accession>A0A7Y0QH12</accession>
<dbReference type="SUPFAM" id="SSF53850">
    <property type="entry name" value="Periplasmic binding protein-like II"/>
    <property type="match status" value="1"/>
</dbReference>
<organism evidence="2 3">
    <name type="scientific">Cellulomonas fimi</name>
    <dbReference type="NCBI Taxonomy" id="1708"/>
    <lineage>
        <taxon>Bacteria</taxon>
        <taxon>Bacillati</taxon>
        <taxon>Actinomycetota</taxon>
        <taxon>Actinomycetes</taxon>
        <taxon>Micrococcales</taxon>
        <taxon>Cellulomonadaceae</taxon>
        <taxon>Cellulomonas</taxon>
    </lineage>
</organism>
<evidence type="ECO:0000313" key="2">
    <source>
        <dbReference type="EMBL" id="NMR19800.1"/>
    </source>
</evidence>
<protein>
    <submittedName>
        <fullName evidence="2">Extracellular solute-binding protein</fullName>
    </submittedName>
</protein>
<sequence>MRQTIRNTSVLALASTLALAGCSASGDGDGGTADTADGGGDTITVMYQRTEGVTALDELFNRIKPEFEAANDGVTVELQPIEAAEDDYATQLALAQQSASTAPDVFYEDTFRVRSDVEAGYLLNLDEYVAEWEDWDQFNEGARGAGRGDDGSTYAIPLGTDTRGIWYSEPLLEAAGVTLPWQPENWQDILDTAEQIKAYDPESVPFHMYAGKPAGEGTLMQSFLPLLYGTEDRLYDEESQTWNTGTQGFKDALTFLDTLYDDGYAVPVEEALDANLWQTIFDTRLPDAKLGGVVEGSYGASFWQQGGPFEWPEYADSIGVAAFPTQNGQAPGRVSMSGGWTLAVGAQSDAPDLAFEFLTLAMNFENSLAYTVENSQIAVRDDVAGDPSYLEANPYVKFFTDLVEVTNFRPATADYPRISAQIQEATEQVVTGAAEPAEAAAAYDDALVRIVGADGVSGS</sequence>
<dbReference type="Gene3D" id="3.40.190.10">
    <property type="entry name" value="Periplasmic binding protein-like II"/>
    <property type="match status" value="2"/>
</dbReference>
<dbReference type="PROSITE" id="PS51257">
    <property type="entry name" value="PROKAR_LIPOPROTEIN"/>
    <property type="match status" value="1"/>
</dbReference>
<feature type="signal peptide" evidence="1">
    <location>
        <begin position="1"/>
        <end position="20"/>
    </location>
</feature>
<dbReference type="EMBL" id="JABCJJ010000006">
    <property type="protein sequence ID" value="NMR19800.1"/>
    <property type="molecule type" value="Genomic_DNA"/>
</dbReference>
<name>A0A7Y0QH12_CELFI</name>
<reference evidence="2 3" key="1">
    <citation type="submission" date="2020-04" db="EMBL/GenBank/DDBJ databases">
        <title>Sequencing and Assembly of C. fimi.</title>
        <authorList>
            <person name="Ramsey A.R."/>
        </authorList>
    </citation>
    <scope>NUCLEOTIDE SEQUENCE [LARGE SCALE GENOMIC DNA]</scope>
    <source>
        <strain evidence="2 3">SB</strain>
    </source>
</reference>
<feature type="chain" id="PRO_5039719289" evidence="1">
    <location>
        <begin position="21"/>
        <end position="459"/>
    </location>
</feature>
<dbReference type="Pfam" id="PF01547">
    <property type="entry name" value="SBP_bac_1"/>
    <property type="match status" value="1"/>
</dbReference>
<gene>
    <name evidence="2" type="ORF">HIR71_06120</name>
</gene>